<dbReference type="Pfam" id="PF00581">
    <property type="entry name" value="Rhodanese"/>
    <property type="match status" value="1"/>
</dbReference>
<dbReference type="AlphaFoldDB" id="A0A6C0BXZ3"/>
<organism evidence="2">
    <name type="scientific">viral metagenome</name>
    <dbReference type="NCBI Taxonomy" id="1070528"/>
    <lineage>
        <taxon>unclassified sequences</taxon>
        <taxon>metagenomes</taxon>
        <taxon>organismal metagenomes</taxon>
    </lineage>
</organism>
<accession>A0A6C0BXZ3</accession>
<proteinExistence type="predicted"/>
<dbReference type="InterPro" id="IPR036873">
    <property type="entry name" value="Rhodanese-like_dom_sf"/>
</dbReference>
<protein>
    <recommendedName>
        <fullName evidence="1">Rhodanese domain-containing protein</fullName>
    </recommendedName>
</protein>
<name>A0A6C0BXZ3_9ZZZZ</name>
<sequence>MGNSQLIKKVNFEYIQSELNNNDSFIISTLPIEKQECLITGTLTPSREIEILNHYLKKNSNIKLIVYAENSSDESLSTKCHQLLKLGYTNILVYPGGLFEWLLLQDIYGDELFPTTSACRDHLKYKGRKNADLMMMR</sequence>
<evidence type="ECO:0000259" key="1">
    <source>
        <dbReference type="Pfam" id="PF00581"/>
    </source>
</evidence>
<evidence type="ECO:0000313" key="2">
    <source>
        <dbReference type="EMBL" id="QHS96952.1"/>
    </source>
</evidence>
<reference evidence="2" key="1">
    <citation type="journal article" date="2020" name="Nature">
        <title>Giant virus diversity and host interactions through global metagenomics.</title>
        <authorList>
            <person name="Schulz F."/>
            <person name="Roux S."/>
            <person name="Paez-Espino D."/>
            <person name="Jungbluth S."/>
            <person name="Walsh D.A."/>
            <person name="Denef V.J."/>
            <person name="McMahon K.D."/>
            <person name="Konstantinidis K.T."/>
            <person name="Eloe-Fadrosh E.A."/>
            <person name="Kyrpides N.C."/>
            <person name="Woyke T."/>
        </authorList>
    </citation>
    <scope>NUCLEOTIDE SEQUENCE</scope>
    <source>
        <strain evidence="2">GVMAG-M-3300020166-5</strain>
    </source>
</reference>
<dbReference type="SUPFAM" id="SSF52821">
    <property type="entry name" value="Rhodanese/Cell cycle control phosphatase"/>
    <property type="match status" value="1"/>
</dbReference>
<dbReference type="EMBL" id="MN739282">
    <property type="protein sequence ID" value="QHS96952.1"/>
    <property type="molecule type" value="Genomic_DNA"/>
</dbReference>
<feature type="domain" description="Rhodanese" evidence="1">
    <location>
        <begin position="41"/>
        <end position="102"/>
    </location>
</feature>
<dbReference type="InterPro" id="IPR001763">
    <property type="entry name" value="Rhodanese-like_dom"/>
</dbReference>